<dbReference type="AlphaFoldDB" id="A0A2H0UK11"/>
<dbReference type="PRINTS" id="PR00046">
    <property type="entry name" value="SIGMA70FCT"/>
</dbReference>
<protein>
    <recommendedName>
        <fullName evidence="1">RNA polymerase sigma-70 region 4 domain-containing protein</fullName>
    </recommendedName>
</protein>
<gene>
    <name evidence="2" type="ORF">COU11_04510</name>
</gene>
<dbReference type="InterPro" id="IPR013324">
    <property type="entry name" value="RNA_pol_sigma_r3/r4-like"/>
</dbReference>
<evidence type="ECO:0000313" key="3">
    <source>
        <dbReference type="Proteomes" id="UP000229526"/>
    </source>
</evidence>
<dbReference type="InterPro" id="IPR036388">
    <property type="entry name" value="WH-like_DNA-bd_sf"/>
</dbReference>
<dbReference type="Proteomes" id="UP000229526">
    <property type="component" value="Unassembled WGS sequence"/>
</dbReference>
<reference evidence="3" key="1">
    <citation type="submission" date="2017-09" db="EMBL/GenBank/DDBJ databases">
        <title>Depth-based differentiation of microbial function through sediment-hosted aquifers and enrichment of novel symbionts in the deep terrestrial subsurface.</title>
        <authorList>
            <person name="Probst A.J."/>
            <person name="Ladd B."/>
            <person name="Jarett J.K."/>
            <person name="Geller-Mcgrath D.E."/>
            <person name="Sieber C.M.K."/>
            <person name="Emerson J.B."/>
            <person name="Anantharaman K."/>
            <person name="Thomas B.C."/>
            <person name="Malmstrom R."/>
            <person name="Stieglmeier M."/>
            <person name="Klingl A."/>
            <person name="Woyke T."/>
            <person name="Ryan C.M."/>
            <person name="Banfield J.F."/>
        </authorList>
    </citation>
    <scope>NUCLEOTIDE SEQUENCE [LARGE SCALE GENOMIC DNA]</scope>
</reference>
<sequence length="117" mass="13329">MTKSDKESSEQKLLKAIFGNVEPSEPPASKEAKAELRARVQQILANMTPEERELIKERYGIGGDYPQALEETGRIFRVTRARVREIEAKALRKLQHPVRARKLDGFLDSFDDDDSSE</sequence>
<dbReference type="InterPro" id="IPR007630">
    <property type="entry name" value="RNA_pol_sigma70_r4"/>
</dbReference>
<dbReference type="PANTHER" id="PTHR30603">
    <property type="entry name" value="RNA POLYMERASE SIGMA FACTOR RPO"/>
    <property type="match status" value="1"/>
</dbReference>
<dbReference type="SUPFAM" id="SSF88659">
    <property type="entry name" value="Sigma3 and sigma4 domains of RNA polymerase sigma factors"/>
    <property type="match status" value="1"/>
</dbReference>
<dbReference type="PANTHER" id="PTHR30603:SF60">
    <property type="entry name" value="RNA POLYMERASE SIGMA FACTOR RPOD"/>
    <property type="match status" value="1"/>
</dbReference>
<proteinExistence type="predicted"/>
<dbReference type="EMBL" id="PFBD01000028">
    <property type="protein sequence ID" value="PIR86742.1"/>
    <property type="molecule type" value="Genomic_DNA"/>
</dbReference>
<accession>A0A2H0UK11</accession>
<dbReference type="Gene3D" id="1.10.10.10">
    <property type="entry name" value="Winged helix-like DNA-binding domain superfamily/Winged helix DNA-binding domain"/>
    <property type="match status" value="1"/>
</dbReference>
<organism evidence="2 3">
    <name type="scientific">Candidatus Harrisonbacteria bacterium CG10_big_fil_rev_8_21_14_0_10_49_15</name>
    <dbReference type="NCBI Taxonomy" id="1974587"/>
    <lineage>
        <taxon>Bacteria</taxon>
        <taxon>Candidatus Harrisoniibacteriota</taxon>
    </lineage>
</organism>
<comment type="caution">
    <text evidence="2">The sequence shown here is derived from an EMBL/GenBank/DDBJ whole genome shotgun (WGS) entry which is preliminary data.</text>
</comment>
<dbReference type="InterPro" id="IPR000943">
    <property type="entry name" value="RNA_pol_sigma70"/>
</dbReference>
<dbReference type="GO" id="GO:0003700">
    <property type="term" value="F:DNA-binding transcription factor activity"/>
    <property type="evidence" value="ECO:0007669"/>
    <property type="project" value="InterPro"/>
</dbReference>
<dbReference type="CDD" id="cd06171">
    <property type="entry name" value="Sigma70_r4"/>
    <property type="match status" value="1"/>
</dbReference>
<dbReference type="InterPro" id="IPR050239">
    <property type="entry name" value="Sigma-70_RNA_pol_init_factors"/>
</dbReference>
<name>A0A2H0UK11_9BACT</name>
<dbReference type="GO" id="GO:0006352">
    <property type="term" value="P:DNA-templated transcription initiation"/>
    <property type="evidence" value="ECO:0007669"/>
    <property type="project" value="InterPro"/>
</dbReference>
<evidence type="ECO:0000259" key="1">
    <source>
        <dbReference type="Pfam" id="PF04545"/>
    </source>
</evidence>
<evidence type="ECO:0000313" key="2">
    <source>
        <dbReference type="EMBL" id="PIR86742.1"/>
    </source>
</evidence>
<dbReference type="Pfam" id="PF04545">
    <property type="entry name" value="Sigma70_r4"/>
    <property type="match status" value="1"/>
</dbReference>
<feature type="domain" description="RNA polymerase sigma-70 region 4" evidence="1">
    <location>
        <begin position="44"/>
        <end position="96"/>
    </location>
</feature>